<dbReference type="PANTHER" id="PTHR48169">
    <property type="entry name" value="DED DOMAIN-CONTAINING PROTEIN"/>
    <property type="match status" value="1"/>
</dbReference>
<evidence type="ECO:0000256" key="2">
    <source>
        <dbReference type="SAM" id="MobiDB-lite"/>
    </source>
</evidence>
<dbReference type="InterPro" id="IPR001875">
    <property type="entry name" value="DED_dom"/>
</dbReference>
<dbReference type="Pfam" id="PF01335">
    <property type="entry name" value="DED"/>
    <property type="match status" value="1"/>
</dbReference>
<keyword evidence="5" id="KW-1185">Reference proteome</keyword>
<feature type="domain" description="DED" evidence="3">
    <location>
        <begin position="17"/>
        <end position="97"/>
    </location>
</feature>
<dbReference type="AlphaFoldDB" id="A0AAN9BFM0"/>
<keyword evidence="1" id="KW-0053">Apoptosis</keyword>
<dbReference type="Proteomes" id="UP001374579">
    <property type="component" value="Unassembled WGS sequence"/>
</dbReference>
<dbReference type="CDD" id="cd00045">
    <property type="entry name" value="DED"/>
    <property type="match status" value="1"/>
</dbReference>
<evidence type="ECO:0000256" key="1">
    <source>
        <dbReference type="ARBA" id="ARBA00022703"/>
    </source>
</evidence>
<dbReference type="EMBL" id="JBAMIC010000007">
    <property type="protein sequence ID" value="KAK7105281.1"/>
    <property type="molecule type" value="Genomic_DNA"/>
</dbReference>
<feature type="region of interest" description="Disordered" evidence="2">
    <location>
        <begin position="282"/>
        <end position="302"/>
    </location>
</feature>
<dbReference type="GO" id="GO:0042981">
    <property type="term" value="P:regulation of apoptotic process"/>
    <property type="evidence" value="ECO:0007669"/>
    <property type="project" value="InterPro"/>
</dbReference>
<proteinExistence type="predicted"/>
<dbReference type="PROSITE" id="PS50168">
    <property type="entry name" value="DED"/>
    <property type="match status" value="1"/>
</dbReference>
<dbReference type="SUPFAM" id="SSF47986">
    <property type="entry name" value="DEATH domain"/>
    <property type="match status" value="1"/>
</dbReference>
<name>A0AAN9BFM0_9CAEN</name>
<evidence type="ECO:0000313" key="4">
    <source>
        <dbReference type="EMBL" id="KAK7105281.1"/>
    </source>
</evidence>
<dbReference type="GO" id="GO:0006915">
    <property type="term" value="P:apoptotic process"/>
    <property type="evidence" value="ECO:0007669"/>
    <property type="project" value="UniProtKB-KW"/>
</dbReference>
<dbReference type="SMART" id="SM00031">
    <property type="entry name" value="DED"/>
    <property type="match status" value="1"/>
</dbReference>
<organism evidence="4 5">
    <name type="scientific">Littorina saxatilis</name>
    <dbReference type="NCBI Taxonomy" id="31220"/>
    <lineage>
        <taxon>Eukaryota</taxon>
        <taxon>Metazoa</taxon>
        <taxon>Spiralia</taxon>
        <taxon>Lophotrochozoa</taxon>
        <taxon>Mollusca</taxon>
        <taxon>Gastropoda</taxon>
        <taxon>Caenogastropoda</taxon>
        <taxon>Littorinimorpha</taxon>
        <taxon>Littorinoidea</taxon>
        <taxon>Littorinidae</taxon>
        <taxon>Littorina</taxon>
    </lineage>
</organism>
<sequence>MSRDGGLTDFIPTEDWELNVLLLKVSQGLSAEDLAKFKFLCAGRNGIPGGVLERMTTAEKLFSYLRQKRMISRDNLLLLQAFLWHVERPDLHQMAADFARRVGDTLYFYAPQPQPEEGFQHVRFHVAGGLERFKRTELEALRAQVSRLLFVPPEFVFLSGVEPDQAVTLTFMVHQNCQAPLPDLLQDHGDRFSSLGVDRVWAQGKEVLLPGSLPFVMESTVEKQLCELLEKNQRLSEQVASQETTMMQRQDEMQSMYEQTANLQRRESYFRSLVAHASDNARSTSPAPIAVSSEDGSTHFIV</sequence>
<dbReference type="InterPro" id="IPR011029">
    <property type="entry name" value="DEATH-like_dom_sf"/>
</dbReference>
<dbReference type="PANTHER" id="PTHR48169:SF7">
    <property type="entry name" value="CASPASE 10"/>
    <property type="match status" value="1"/>
</dbReference>
<evidence type="ECO:0000313" key="5">
    <source>
        <dbReference type="Proteomes" id="UP001374579"/>
    </source>
</evidence>
<comment type="caution">
    <text evidence="4">The sequence shown here is derived from an EMBL/GenBank/DDBJ whole genome shotgun (WGS) entry which is preliminary data.</text>
</comment>
<reference evidence="4 5" key="1">
    <citation type="submission" date="2024-02" db="EMBL/GenBank/DDBJ databases">
        <title>Chromosome-scale genome assembly of the rough periwinkle Littorina saxatilis.</title>
        <authorList>
            <person name="De Jode A."/>
            <person name="Faria R."/>
            <person name="Formenti G."/>
            <person name="Sims Y."/>
            <person name="Smith T.P."/>
            <person name="Tracey A."/>
            <person name="Wood J.M.D."/>
            <person name="Zagrodzka Z.B."/>
            <person name="Johannesson K."/>
            <person name="Butlin R.K."/>
            <person name="Leder E.H."/>
        </authorList>
    </citation>
    <scope>NUCLEOTIDE SEQUENCE [LARGE SCALE GENOMIC DNA]</scope>
    <source>
        <strain evidence="4">Snail1</strain>
        <tissue evidence="4">Muscle</tissue>
    </source>
</reference>
<dbReference type="Gene3D" id="1.10.533.10">
    <property type="entry name" value="Death Domain, Fas"/>
    <property type="match status" value="1"/>
</dbReference>
<accession>A0AAN9BFM0</accession>
<protein>
    <recommendedName>
        <fullName evidence="3">DED domain-containing protein</fullName>
    </recommendedName>
</protein>
<evidence type="ECO:0000259" key="3">
    <source>
        <dbReference type="PROSITE" id="PS50168"/>
    </source>
</evidence>
<gene>
    <name evidence="4" type="ORF">V1264_016685</name>
</gene>